<dbReference type="PROSITE" id="PS51007">
    <property type="entry name" value="CYTC"/>
    <property type="match status" value="4"/>
</dbReference>
<dbReference type="GO" id="GO:0020037">
    <property type="term" value="F:heme binding"/>
    <property type="evidence" value="ECO:0007669"/>
    <property type="project" value="InterPro"/>
</dbReference>
<name>A0AA96GGV0_9BACT</name>
<keyword evidence="2 4" id="KW-0479">Metal-binding</keyword>
<dbReference type="InterPro" id="IPR036280">
    <property type="entry name" value="Multihaem_cyt_sf"/>
</dbReference>
<dbReference type="PANTHER" id="PTHR35008:SF4">
    <property type="entry name" value="BLL4482 PROTEIN"/>
    <property type="match status" value="1"/>
</dbReference>
<keyword evidence="1 4" id="KW-0349">Heme</keyword>
<protein>
    <submittedName>
        <fullName evidence="7">Cytochrome c</fullName>
    </submittedName>
</protein>
<dbReference type="InterPro" id="IPR009056">
    <property type="entry name" value="Cyt_c-like_dom"/>
</dbReference>
<dbReference type="AlphaFoldDB" id="A0AA96GGV0"/>
<dbReference type="KEGG" id="nneo:PQG83_16290"/>
<accession>A0AA96GGV0</accession>
<dbReference type="SUPFAM" id="SSF48695">
    <property type="entry name" value="Multiheme cytochromes"/>
    <property type="match status" value="1"/>
</dbReference>
<dbReference type="Gene3D" id="1.10.760.10">
    <property type="entry name" value="Cytochrome c-like domain"/>
    <property type="match status" value="4"/>
</dbReference>
<dbReference type="EMBL" id="CP116968">
    <property type="protein sequence ID" value="WNM61298.1"/>
    <property type="molecule type" value="Genomic_DNA"/>
</dbReference>
<dbReference type="Pfam" id="PF13442">
    <property type="entry name" value="Cytochrome_CBB3"/>
    <property type="match status" value="2"/>
</dbReference>
<feature type="domain" description="Cytochrome c" evidence="6">
    <location>
        <begin position="247"/>
        <end position="339"/>
    </location>
</feature>
<organism evidence="7 8">
    <name type="scientific">Candidatus Nitrospira neomarina</name>
    <dbReference type="NCBI Taxonomy" id="3020899"/>
    <lineage>
        <taxon>Bacteria</taxon>
        <taxon>Pseudomonadati</taxon>
        <taxon>Nitrospirota</taxon>
        <taxon>Nitrospiria</taxon>
        <taxon>Nitrospirales</taxon>
        <taxon>Nitrospiraceae</taxon>
        <taxon>Nitrospira</taxon>
    </lineage>
</organism>
<feature type="domain" description="Cytochrome c" evidence="6">
    <location>
        <begin position="145"/>
        <end position="229"/>
    </location>
</feature>
<evidence type="ECO:0000313" key="8">
    <source>
        <dbReference type="Proteomes" id="UP001302494"/>
    </source>
</evidence>
<dbReference type="InterPro" id="IPR051459">
    <property type="entry name" value="Cytochrome_c-type_DH"/>
</dbReference>
<dbReference type="GO" id="GO:0046872">
    <property type="term" value="F:metal ion binding"/>
    <property type="evidence" value="ECO:0007669"/>
    <property type="project" value="UniProtKB-KW"/>
</dbReference>
<feature type="region of interest" description="Disordered" evidence="5">
    <location>
        <begin position="346"/>
        <end position="380"/>
    </location>
</feature>
<keyword evidence="3 4" id="KW-0408">Iron</keyword>
<dbReference type="RefSeq" id="WP_312743247.1">
    <property type="nucleotide sequence ID" value="NZ_CP116968.1"/>
</dbReference>
<proteinExistence type="predicted"/>
<dbReference type="SUPFAM" id="SSF46626">
    <property type="entry name" value="Cytochrome c"/>
    <property type="match status" value="3"/>
</dbReference>
<keyword evidence="8" id="KW-1185">Reference proteome</keyword>
<dbReference type="GO" id="GO:0009055">
    <property type="term" value="F:electron transfer activity"/>
    <property type="evidence" value="ECO:0007669"/>
    <property type="project" value="InterPro"/>
</dbReference>
<evidence type="ECO:0000313" key="7">
    <source>
        <dbReference type="EMBL" id="WNM61298.1"/>
    </source>
</evidence>
<reference evidence="7 8" key="1">
    <citation type="submission" date="2023-01" db="EMBL/GenBank/DDBJ databases">
        <title>Cultivation and genomic characterization of new, ubiquitous marine nitrite-oxidizing bacteria from the Nitrospirales.</title>
        <authorList>
            <person name="Mueller A.J."/>
            <person name="Daebeler A."/>
            <person name="Herbold C.W."/>
            <person name="Kirkegaard R.H."/>
            <person name="Daims H."/>
        </authorList>
    </citation>
    <scope>NUCLEOTIDE SEQUENCE [LARGE SCALE GENOMIC DNA]</scope>
    <source>
        <strain evidence="7 8">DK</strain>
    </source>
</reference>
<dbReference type="InterPro" id="IPR036909">
    <property type="entry name" value="Cyt_c-like_dom_sf"/>
</dbReference>
<dbReference type="Proteomes" id="UP001302494">
    <property type="component" value="Chromosome"/>
</dbReference>
<feature type="domain" description="Cytochrome c" evidence="6">
    <location>
        <begin position="384"/>
        <end position="476"/>
    </location>
</feature>
<feature type="domain" description="Cytochrome c" evidence="6">
    <location>
        <begin position="35"/>
        <end position="127"/>
    </location>
</feature>
<evidence type="ECO:0000259" key="6">
    <source>
        <dbReference type="PROSITE" id="PS51007"/>
    </source>
</evidence>
<evidence type="ECO:0000256" key="1">
    <source>
        <dbReference type="ARBA" id="ARBA00022617"/>
    </source>
</evidence>
<gene>
    <name evidence="7" type="ORF">PQG83_16290</name>
</gene>
<evidence type="ECO:0000256" key="5">
    <source>
        <dbReference type="SAM" id="MobiDB-lite"/>
    </source>
</evidence>
<evidence type="ECO:0000256" key="4">
    <source>
        <dbReference type="PROSITE-ProRule" id="PRU00433"/>
    </source>
</evidence>
<dbReference type="PANTHER" id="PTHR35008">
    <property type="entry name" value="BLL4482 PROTEIN-RELATED"/>
    <property type="match status" value="1"/>
</dbReference>
<evidence type="ECO:0000256" key="3">
    <source>
        <dbReference type="ARBA" id="ARBA00023004"/>
    </source>
</evidence>
<sequence length="477" mass="52676">MNHTRSVHLHPQSHVFIFTVGVLFCFLFPGSLFAADGKDAESLISTTCSTCHKFQGEGESRFNLKAPDLMWGGSKFQRDWLIRWLTGKEPMLYAKSYRWDQGQQPDQHMTVSQQEAEGLADYFETHLQDPRVKPGSIDMSTFSKQEAKFGEEIFIQHSCIGCHQIMVDGKKTGGPQSASFFNSGKRLKADWIYRFNSDPPDFVPHSGEFVGDVSALGLRYVTGFIATRGNEDFSYYEPWKSADFNHPNVENGAKIYQEYCAQCHGAEGKGDGPAASGLEPKPAVHANIPFEKIPLDYLYNVIYYGGKAVGKSSMMPYWGLTIGRTEGVSDVISYLKTTFKGAPEMASAASQSGGPSGVCPQPRNTKQAPGKFRNMTSPLPPSQEHIKAGEKLYHETAQPLACKQCHGDKGDGQGPMGAALIPHPRNFTCGETMKDISDGQLYWIIKNGSAGTGMMAFSGMPDDQVWQLIQYLRTLAK</sequence>
<evidence type="ECO:0000256" key="2">
    <source>
        <dbReference type="ARBA" id="ARBA00022723"/>
    </source>
</evidence>